<proteinExistence type="predicted"/>
<reference evidence="1 2" key="1">
    <citation type="submission" date="2017-05" db="EMBL/GenBank/DDBJ databases">
        <authorList>
            <person name="Varghese N."/>
            <person name="Submissions S."/>
        </authorList>
    </citation>
    <scope>NUCLEOTIDE SEQUENCE [LARGE SCALE GENOMIC DNA]</scope>
    <source>
        <strain evidence="1 2">DSM 27040</strain>
    </source>
</reference>
<evidence type="ECO:0000313" key="2">
    <source>
        <dbReference type="Proteomes" id="UP000319040"/>
    </source>
</evidence>
<gene>
    <name evidence="1" type="ORF">SAMN06265379_101282</name>
</gene>
<sequence>MATALRVMHNASHKPMKWVFSFMVRGNLLFLFYNFGWIPGAIQTDVFFKYNKAKNISHERQARYLCKVHRGTFN</sequence>
<keyword evidence="2" id="KW-1185">Reference proteome</keyword>
<evidence type="ECO:0000313" key="1">
    <source>
        <dbReference type="EMBL" id="SMO36489.1"/>
    </source>
</evidence>
<protein>
    <submittedName>
        <fullName evidence="1">Uncharacterized protein</fullName>
    </submittedName>
</protein>
<organism evidence="1 2">
    <name type="scientific">Saccharicrinis carchari</name>
    <dbReference type="NCBI Taxonomy" id="1168039"/>
    <lineage>
        <taxon>Bacteria</taxon>
        <taxon>Pseudomonadati</taxon>
        <taxon>Bacteroidota</taxon>
        <taxon>Bacteroidia</taxon>
        <taxon>Marinilabiliales</taxon>
        <taxon>Marinilabiliaceae</taxon>
        <taxon>Saccharicrinis</taxon>
    </lineage>
</organism>
<accession>A0A521ANT6</accession>
<name>A0A521ANT6_SACCC</name>
<dbReference type="EMBL" id="FXTB01000001">
    <property type="protein sequence ID" value="SMO36489.1"/>
    <property type="molecule type" value="Genomic_DNA"/>
</dbReference>
<dbReference type="AlphaFoldDB" id="A0A521ANT6"/>
<dbReference type="Proteomes" id="UP000319040">
    <property type="component" value="Unassembled WGS sequence"/>
</dbReference>